<dbReference type="AlphaFoldDB" id="A0A1I7SUS2"/>
<accession>A0A1I7SUS2</accession>
<feature type="signal peptide" evidence="2">
    <location>
        <begin position="1"/>
        <end position="16"/>
    </location>
</feature>
<evidence type="ECO:0000313" key="6">
    <source>
        <dbReference type="WBParaSite" id="BXY_1679500.1"/>
    </source>
</evidence>
<evidence type="ECO:0000256" key="2">
    <source>
        <dbReference type="SAM" id="SignalP"/>
    </source>
</evidence>
<dbReference type="EMBL" id="CAJFDI010000005">
    <property type="protein sequence ID" value="CAD5232840.1"/>
    <property type="molecule type" value="Genomic_DNA"/>
</dbReference>
<evidence type="ECO:0000313" key="5">
    <source>
        <dbReference type="Proteomes" id="UP000659654"/>
    </source>
</evidence>
<reference evidence="3" key="2">
    <citation type="submission" date="2020-09" db="EMBL/GenBank/DDBJ databases">
        <authorList>
            <person name="Kikuchi T."/>
        </authorList>
    </citation>
    <scope>NUCLEOTIDE SEQUENCE</scope>
    <source>
        <strain evidence="3">Ka4C1</strain>
    </source>
</reference>
<dbReference type="WBParaSite" id="BXY_1679500.1">
    <property type="protein sequence ID" value="BXY_1679500.1"/>
    <property type="gene ID" value="BXY_1679500"/>
</dbReference>
<feature type="region of interest" description="Disordered" evidence="1">
    <location>
        <begin position="258"/>
        <end position="315"/>
    </location>
</feature>
<reference evidence="6" key="1">
    <citation type="submission" date="2016-11" db="UniProtKB">
        <authorList>
            <consortium name="WormBaseParasite"/>
        </authorList>
    </citation>
    <scope>IDENTIFICATION</scope>
</reference>
<feature type="compositionally biased region" description="Basic and acidic residues" evidence="1">
    <location>
        <begin position="258"/>
        <end position="272"/>
    </location>
</feature>
<sequence length="368" mass="41683">MQCIWVLFLFVLFVAAEDEGQCTAPTSCSEESKLAEDKKIENLYDSIDGEECEEIEVNCRPFQIPRYHGRSWNIKLGLPFFNEDEECADYAIRSALAHISCIFPMERTLKLPIYGTDKTACDQIEGFVSQGSPEKNTVFLVVQNGEEKKCDLNHQLIKYNIAEKNVLLLKYGGNVNLKDAGVTTVDLTAFGTEAAKIAGIRRALEKIDEFHKPYGVIQFLQEHFSLSTIVVMYMTSVLIGMAATIRFLKECQGSGAEDKEFDEKDYESSKEEGSEEVEESTNDANSLSTVEDSDSSRIQELSDGEDVPDQKDEDIAFDNFCKDVAEKYRDHDPEDDSTDMELNEIEEYVSKLLEKKALEKQYEEDDLD</sequence>
<evidence type="ECO:0000313" key="4">
    <source>
        <dbReference type="Proteomes" id="UP000095284"/>
    </source>
</evidence>
<dbReference type="EMBL" id="CAJFCV020000005">
    <property type="protein sequence ID" value="CAG9125909.1"/>
    <property type="molecule type" value="Genomic_DNA"/>
</dbReference>
<dbReference type="Proteomes" id="UP000582659">
    <property type="component" value="Unassembled WGS sequence"/>
</dbReference>
<organism evidence="4 6">
    <name type="scientific">Bursaphelenchus xylophilus</name>
    <name type="common">Pinewood nematode worm</name>
    <name type="synonym">Aphelenchoides xylophilus</name>
    <dbReference type="NCBI Taxonomy" id="6326"/>
    <lineage>
        <taxon>Eukaryota</taxon>
        <taxon>Metazoa</taxon>
        <taxon>Ecdysozoa</taxon>
        <taxon>Nematoda</taxon>
        <taxon>Chromadorea</taxon>
        <taxon>Rhabditida</taxon>
        <taxon>Tylenchina</taxon>
        <taxon>Tylenchomorpha</taxon>
        <taxon>Aphelenchoidea</taxon>
        <taxon>Aphelenchoididae</taxon>
        <taxon>Bursaphelenchus</taxon>
    </lineage>
</organism>
<keyword evidence="5" id="KW-1185">Reference proteome</keyword>
<evidence type="ECO:0000313" key="3">
    <source>
        <dbReference type="EMBL" id="CAD5232840.1"/>
    </source>
</evidence>
<name>A0A1I7SUS2_BURXY</name>
<gene>
    <name evidence="3" type="ORF">BXYJ_LOCUS12931</name>
</gene>
<dbReference type="Proteomes" id="UP000095284">
    <property type="component" value="Unplaced"/>
</dbReference>
<dbReference type="Proteomes" id="UP000659654">
    <property type="component" value="Unassembled WGS sequence"/>
</dbReference>
<evidence type="ECO:0000256" key="1">
    <source>
        <dbReference type="SAM" id="MobiDB-lite"/>
    </source>
</evidence>
<proteinExistence type="predicted"/>
<protein>
    <submittedName>
        <fullName evidence="3">(pine wood nematode) hypothetical protein</fullName>
    </submittedName>
</protein>
<feature type="chain" id="PRO_5035360230" evidence="2">
    <location>
        <begin position="17"/>
        <end position="368"/>
    </location>
</feature>
<keyword evidence="2" id="KW-0732">Signal</keyword>